<dbReference type="InterPro" id="IPR011037">
    <property type="entry name" value="Pyrv_Knase-like_insert_dom_sf"/>
</dbReference>
<sequence length="552" mass="61724">MAGNSIIQELQVPWERDELLEVRTGKAKSVFGLPDQSAIFKSIRYGPVAVDELGCQGDENVFELHGGPERALMQYCSRHYDAWSEELPGSAHHFRAGGFGENLVSRRANERNTCIGDRVRIGQTVIAEVTQPRQPCYKLNHRFQEKNMSRLSQESFRTGWFYRIIEGGFIQAGDEMVLLERPNPNWTIAQVQHYLYLEKENFEAMEKLADLVQLGSEIKTIFKNRLKKNFENQEHRLVGDGAIVVDTWAEYRLVQKRRETPSVISLNFEAVKPQNPAEPVLPGTHVRLKLGGRLIRAYSVVGGDRNKFILGVALDKSSRGGSRFVHENLQEGDIIGISNFVTTFPLTEKADRYLLIAGGIGITGLIASARKLRETNQVYHLYYAVRSMDEVAFESLLQPLNNHLSIYCRQESKHLDVLDVLRQADDNTHIYCCAGDRLMKAVQEGAKQLGLPDGNLHFESFLAQSTGEPFSVDLVESQRALEVPAKASLLDTLRSAGFDIPSSCEAGNCGTCRVGVHAGRVEHRGTGLLESEKETAMLSCVSRGIGHIQLDL</sequence>
<evidence type="ECO:0008006" key="8">
    <source>
        <dbReference type="Google" id="ProtNLM"/>
    </source>
</evidence>
<evidence type="ECO:0000313" key="7">
    <source>
        <dbReference type="Proteomes" id="UP000019376"/>
    </source>
</evidence>
<dbReference type="PANTHER" id="PTHR30212">
    <property type="entry name" value="PROTEIN YIIM"/>
    <property type="match status" value="1"/>
</dbReference>
<evidence type="ECO:0000256" key="2">
    <source>
        <dbReference type="ARBA" id="ARBA00023014"/>
    </source>
</evidence>
<keyword evidence="1" id="KW-0001">2Fe-2S</keyword>
<dbReference type="Proteomes" id="UP000019376">
    <property type="component" value="Unassembled WGS sequence"/>
</dbReference>
<dbReference type="PROSITE" id="PS51384">
    <property type="entry name" value="FAD_FR"/>
    <property type="match status" value="1"/>
</dbReference>
<dbReference type="InterPro" id="IPR017927">
    <property type="entry name" value="FAD-bd_FR_type"/>
</dbReference>
<accession>S7Z3M8</accession>
<dbReference type="InterPro" id="IPR017938">
    <property type="entry name" value="Riboflavin_synthase-like_b-brl"/>
</dbReference>
<dbReference type="InterPro" id="IPR005302">
    <property type="entry name" value="MoCF_Sase_C"/>
</dbReference>
<dbReference type="InterPro" id="IPR052353">
    <property type="entry name" value="Benzoxazolinone_Detox_Enz"/>
</dbReference>
<dbReference type="HOGENOM" id="CLU_003827_17_2_1"/>
<dbReference type="GO" id="GO:0030170">
    <property type="term" value="F:pyridoxal phosphate binding"/>
    <property type="evidence" value="ECO:0007669"/>
    <property type="project" value="InterPro"/>
</dbReference>
<dbReference type="CDD" id="cd00207">
    <property type="entry name" value="fer2"/>
    <property type="match status" value="1"/>
</dbReference>
<evidence type="ECO:0000313" key="6">
    <source>
        <dbReference type="EMBL" id="EPS25125.1"/>
    </source>
</evidence>
<dbReference type="PROSITE" id="PS51085">
    <property type="entry name" value="2FE2S_FER_2"/>
    <property type="match status" value="1"/>
</dbReference>
<evidence type="ECO:0000259" key="3">
    <source>
        <dbReference type="PROSITE" id="PS51085"/>
    </source>
</evidence>
<feature type="domain" description="2Fe-2S ferredoxin-type" evidence="3">
    <location>
        <begin position="470"/>
        <end position="552"/>
    </location>
</feature>
<dbReference type="SUPFAM" id="SSF63380">
    <property type="entry name" value="Riboflavin synthase domain-like"/>
    <property type="match status" value="1"/>
</dbReference>
<dbReference type="PANTHER" id="PTHR30212:SF2">
    <property type="entry name" value="PROTEIN YIIM"/>
    <property type="match status" value="1"/>
</dbReference>
<dbReference type="Pfam" id="PF03473">
    <property type="entry name" value="MOSC"/>
    <property type="match status" value="1"/>
</dbReference>
<feature type="domain" description="FAD-binding FR-type" evidence="5">
    <location>
        <begin position="246"/>
        <end position="347"/>
    </location>
</feature>
<dbReference type="eggNOG" id="ENOG502S8QJ">
    <property type="taxonomic scope" value="Eukaryota"/>
</dbReference>
<dbReference type="Gene3D" id="3.40.50.80">
    <property type="entry name" value="Nucleotide-binding domain of ferredoxin-NADP reductase (FNR) module"/>
    <property type="match status" value="1"/>
</dbReference>
<dbReference type="Pfam" id="PF00111">
    <property type="entry name" value="Fer2"/>
    <property type="match status" value="1"/>
</dbReference>
<dbReference type="PROSITE" id="PS00197">
    <property type="entry name" value="2FE2S_FER_1"/>
    <property type="match status" value="1"/>
</dbReference>
<dbReference type="EMBL" id="KB644408">
    <property type="protein sequence ID" value="EPS25125.1"/>
    <property type="molecule type" value="Genomic_DNA"/>
</dbReference>
<dbReference type="InterPro" id="IPR012675">
    <property type="entry name" value="Beta-grasp_dom_sf"/>
</dbReference>
<dbReference type="PROSITE" id="PS51340">
    <property type="entry name" value="MOSC"/>
    <property type="match status" value="1"/>
</dbReference>
<dbReference type="InterPro" id="IPR036010">
    <property type="entry name" value="2Fe-2S_ferredoxin-like_sf"/>
</dbReference>
<organism evidence="6 7">
    <name type="scientific">Penicillium oxalicum (strain 114-2 / CGMCC 5302)</name>
    <name type="common">Penicillium decumbens</name>
    <dbReference type="NCBI Taxonomy" id="933388"/>
    <lineage>
        <taxon>Eukaryota</taxon>
        <taxon>Fungi</taxon>
        <taxon>Dikarya</taxon>
        <taxon>Ascomycota</taxon>
        <taxon>Pezizomycotina</taxon>
        <taxon>Eurotiomycetes</taxon>
        <taxon>Eurotiomycetidae</taxon>
        <taxon>Eurotiales</taxon>
        <taxon>Aspergillaceae</taxon>
        <taxon>Penicillium</taxon>
    </lineage>
</organism>
<keyword evidence="2" id="KW-0411">Iron-sulfur</keyword>
<dbReference type="InterPro" id="IPR001041">
    <property type="entry name" value="2Fe-2S_ferredoxin-type"/>
</dbReference>
<keyword evidence="1" id="KW-0408">Iron</keyword>
<dbReference type="InterPro" id="IPR006058">
    <property type="entry name" value="2Fe2S_fd_BS"/>
</dbReference>
<protein>
    <recommendedName>
        <fullName evidence="8">MOSC domain-containing protein</fullName>
    </recommendedName>
</protein>
<dbReference type="SUPFAM" id="SSF54292">
    <property type="entry name" value="2Fe-2S ferredoxin-like"/>
    <property type="match status" value="1"/>
</dbReference>
<dbReference type="SUPFAM" id="SSF52343">
    <property type="entry name" value="Ferredoxin reductase-like, C-terminal NADP-linked domain"/>
    <property type="match status" value="1"/>
</dbReference>
<dbReference type="AlphaFoldDB" id="S7Z3M8"/>
<dbReference type="Gene3D" id="2.40.30.10">
    <property type="entry name" value="Translation factors"/>
    <property type="match status" value="1"/>
</dbReference>
<dbReference type="STRING" id="933388.S7Z3M8"/>
<dbReference type="GO" id="GO:0030151">
    <property type="term" value="F:molybdenum ion binding"/>
    <property type="evidence" value="ECO:0007669"/>
    <property type="project" value="InterPro"/>
</dbReference>
<dbReference type="Pfam" id="PF03475">
    <property type="entry name" value="YiiM_3-alpha"/>
    <property type="match status" value="1"/>
</dbReference>
<keyword evidence="7" id="KW-1185">Reference proteome</keyword>
<name>S7Z3M8_PENO1</name>
<dbReference type="Gene3D" id="2.40.33.20">
    <property type="entry name" value="PK beta-barrel domain-like"/>
    <property type="match status" value="1"/>
</dbReference>
<evidence type="ECO:0000259" key="4">
    <source>
        <dbReference type="PROSITE" id="PS51340"/>
    </source>
</evidence>
<keyword evidence="1" id="KW-0479">Metal-binding</keyword>
<dbReference type="PhylomeDB" id="S7Z3M8"/>
<gene>
    <name evidence="6" type="ORF">PDE_00056</name>
</gene>
<dbReference type="SUPFAM" id="SSF50800">
    <property type="entry name" value="PK beta-barrel domain-like"/>
    <property type="match status" value="1"/>
</dbReference>
<dbReference type="InterPro" id="IPR005163">
    <property type="entry name" value="Tri_helical_YiiM-like"/>
</dbReference>
<dbReference type="GO" id="GO:0016491">
    <property type="term" value="F:oxidoreductase activity"/>
    <property type="evidence" value="ECO:0007669"/>
    <property type="project" value="InterPro"/>
</dbReference>
<dbReference type="InterPro" id="IPR039261">
    <property type="entry name" value="FNR_nucleotide-bd"/>
</dbReference>
<dbReference type="Gene3D" id="3.10.20.30">
    <property type="match status" value="1"/>
</dbReference>
<dbReference type="PRINTS" id="PR00409">
    <property type="entry name" value="PHDIOXRDTASE"/>
</dbReference>
<dbReference type="OrthoDB" id="5390at2759"/>
<proteinExistence type="predicted"/>
<evidence type="ECO:0000259" key="5">
    <source>
        <dbReference type="PROSITE" id="PS51384"/>
    </source>
</evidence>
<feature type="domain" description="MOSC" evidence="4">
    <location>
        <begin position="42"/>
        <end position="179"/>
    </location>
</feature>
<dbReference type="GO" id="GO:0051537">
    <property type="term" value="F:2 iron, 2 sulfur cluster binding"/>
    <property type="evidence" value="ECO:0007669"/>
    <property type="project" value="UniProtKB-KW"/>
</dbReference>
<evidence type="ECO:0000256" key="1">
    <source>
        <dbReference type="ARBA" id="ARBA00022714"/>
    </source>
</evidence>
<reference evidence="6 7" key="1">
    <citation type="journal article" date="2013" name="PLoS ONE">
        <title>Genomic and secretomic analyses reveal unique features of the lignocellulolytic enzyme system of Penicillium decumbens.</title>
        <authorList>
            <person name="Liu G."/>
            <person name="Zhang L."/>
            <person name="Wei X."/>
            <person name="Zou G."/>
            <person name="Qin Y."/>
            <person name="Ma L."/>
            <person name="Li J."/>
            <person name="Zheng H."/>
            <person name="Wang S."/>
            <person name="Wang C."/>
            <person name="Xun L."/>
            <person name="Zhao G.-P."/>
            <person name="Zhou Z."/>
            <person name="Qu Y."/>
        </authorList>
    </citation>
    <scope>NUCLEOTIDE SEQUENCE [LARGE SCALE GENOMIC DNA]</scope>
    <source>
        <strain evidence="7">114-2 / CGMCC 5302</strain>
    </source>
</reference>
<dbReference type="CDD" id="cd06185">
    <property type="entry name" value="PDR_like"/>
    <property type="match status" value="1"/>
</dbReference>